<dbReference type="AlphaFoldDB" id="A0A7D5S7P2"/>
<evidence type="ECO:0000256" key="1">
    <source>
        <dbReference type="SAM" id="Phobius"/>
    </source>
</evidence>
<reference evidence="2 3" key="1">
    <citation type="journal article" date="2019" name="Microbiome">
        <title>Annotated bacterial chromosomes from frame-shift-corrected long-read metagenomic data.</title>
        <authorList>
            <person name="Arumugam K."/>
            <person name="Bagci C."/>
            <person name="Bessarab I."/>
            <person name="Beier S."/>
            <person name="Buchfink B."/>
            <person name="Gorska A."/>
            <person name="Qiu G."/>
            <person name="Huson D.H."/>
            <person name="Williams R.B.H."/>
        </authorList>
    </citation>
    <scope>NUCLEOTIDE SEQUENCE [LARGE SCALE GENOMIC DNA]</scope>
    <source>
        <strain evidence="2">SSA1</strain>
    </source>
</reference>
<accession>A0A7D5S7P2</accession>
<keyword evidence="1" id="KW-0812">Transmembrane</keyword>
<dbReference type="EMBL" id="CP058708">
    <property type="protein sequence ID" value="QLH49736.1"/>
    <property type="molecule type" value="Genomic_DNA"/>
</dbReference>
<name>A0A7D5S7P2_9PROT</name>
<protein>
    <submittedName>
        <fullName evidence="2">Uncharacterized protein</fullName>
    </submittedName>
</protein>
<evidence type="ECO:0000313" key="2">
    <source>
        <dbReference type="EMBL" id="QLH49736.1"/>
    </source>
</evidence>
<proteinExistence type="predicted"/>
<keyword evidence="1" id="KW-0472">Membrane</keyword>
<organism evidence="2 3">
    <name type="scientific">Candidatus Accumulibacter cognatus</name>
    <dbReference type="NCBI Taxonomy" id="2954383"/>
    <lineage>
        <taxon>Bacteria</taxon>
        <taxon>Pseudomonadati</taxon>
        <taxon>Pseudomonadota</taxon>
        <taxon>Betaproteobacteria</taxon>
        <taxon>Candidatus Accumulibacter</taxon>
    </lineage>
</organism>
<evidence type="ECO:0000313" key="3">
    <source>
        <dbReference type="Proteomes" id="UP000509684"/>
    </source>
</evidence>
<dbReference type="Proteomes" id="UP000509684">
    <property type="component" value="Chromosome"/>
</dbReference>
<feature type="transmembrane region" description="Helical" evidence="1">
    <location>
        <begin position="231"/>
        <end position="249"/>
    </location>
</feature>
<keyword evidence="1" id="KW-1133">Transmembrane helix</keyword>
<dbReference type="KEGG" id="acog:HWD57_08035"/>
<feature type="transmembrane region" description="Helical" evidence="1">
    <location>
        <begin position="170"/>
        <end position="195"/>
    </location>
</feature>
<sequence>MAAATALGLVAWFAITKWPNPMARAAPFVRPKERWTADHFFNFLRALPASAMLALKKSLGILGPEAGEDQLHGGDQDARDIQKHALWVSSNVLSYLFRDETKLSYHELVIWVSQQADVPPTTINAAPTFALERELLKLLFAQLWDSMSAQQRSELLVKLDPNGEIKDKTAIVALSGAGALAALSATVAFAGFAFYTAMSITIASIAGAVGVTLPFAAYLGASSIVGVLSGPVGWAIMSVAALGGIALAGRANLRKTTLLIGQLHALKVEALVAAGVPEHAVFTA</sequence>
<feature type="transmembrane region" description="Helical" evidence="1">
    <location>
        <begin position="202"/>
        <end position="225"/>
    </location>
</feature>
<gene>
    <name evidence="2" type="ORF">HWD57_08035</name>
</gene>